<feature type="domain" description="GHMP kinase C-terminal" evidence="14">
    <location>
        <begin position="302"/>
        <end position="382"/>
    </location>
</feature>
<evidence type="ECO:0000259" key="15">
    <source>
        <dbReference type="Pfam" id="PF10509"/>
    </source>
</evidence>
<keyword evidence="6 11" id="KW-0418">Kinase</keyword>
<feature type="domain" description="Galactokinase N-terminal" evidence="15">
    <location>
        <begin position="31"/>
        <end position="79"/>
    </location>
</feature>
<feature type="binding site" evidence="11">
    <location>
        <begin position="55"/>
        <end position="58"/>
    </location>
    <ligand>
        <name>substrate</name>
    </ligand>
</feature>
<dbReference type="SUPFAM" id="SSF55060">
    <property type="entry name" value="GHMP Kinase, C-terminal domain"/>
    <property type="match status" value="1"/>
</dbReference>
<dbReference type="FunFam" id="3.30.70.890:FF:000001">
    <property type="entry name" value="Galactokinase"/>
    <property type="match status" value="1"/>
</dbReference>
<feature type="domain" description="GHMP kinase N-terminal" evidence="13">
    <location>
        <begin position="112"/>
        <end position="198"/>
    </location>
</feature>
<dbReference type="EMBL" id="QZKI01000040">
    <property type="protein sequence ID" value="RJP72752.1"/>
    <property type="molecule type" value="Genomic_DNA"/>
</dbReference>
<dbReference type="Pfam" id="PF08544">
    <property type="entry name" value="GHMP_kinases_C"/>
    <property type="match status" value="1"/>
</dbReference>
<dbReference type="GO" id="GO:0005524">
    <property type="term" value="F:ATP binding"/>
    <property type="evidence" value="ECO:0007669"/>
    <property type="project" value="UniProtKB-UniRule"/>
</dbReference>
<comment type="catalytic activity">
    <reaction evidence="11">
        <text>alpha-D-galactose + ATP = alpha-D-galactose 1-phosphate + ADP + H(+)</text>
        <dbReference type="Rhea" id="RHEA:13553"/>
        <dbReference type="ChEBI" id="CHEBI:15378"/>
        <dbReference type="ChEBI" id="CHEBI:28061"/>
        <dbReference type="ChEBI" id="CHEBI:30616"/>
        <dbReference type="ChEBI" id="CHEBI:58336"/>
        <dbReference type="ChEBI" id="CHEBI:456216"/>
        <dbReference type="EC" id="2.7.1.6"/>
    </reaction>
</comment>
<dbReference type="InterPro" id="IPR006204">
    <property type="entry name" value="GHMP_kinase_N_dom"/>
</dbReference>
<dbReference type="InterPro" id="IPR020568">
    <property type="entry name" value="Ribosomal_Su5_D2-typ_SF"/>
</dbReference>
<dbReference type="Gene3D" id="3.30.230.10">
    <property type="match status" value="1"/>
</dbReference>
<feature type="binding site" evidence="11">
    <location>
        <position position="179"/>
    </location>
    <ligand>
        <name>Mg(2+)</name>
        <dbReference type="ChEBI" id="CHEBI:18420"/>
    </ligand>
</feature>
<comment type="caution">
    <text evidence="16">The sequence shown here is derived from an EMBL/GenBank/DDBJ whole genome shotgun (WGS) entry which is preliminary data.</text>
</comment>
<dbReference type="SUPFAM" id="SSF54211">
    <property type="entry name" value="Ribosomal protein S5 domain 2-like"/>
    <property type="match status" value="1"/>
</dbReference>
<dbReference type="GO" id="GO:0004335">
    <property type="term" value="F:galactokinase activity"/>
    <property type="evidence" value="ECO:0007669"/>
    <property type="project" value="UniProtKB-UniRule"/>
</dbReference>
<feature type="binding site" evidence="11">
    <location>
        <begin position="141"/>
        <end position="147"/>
    </location>
    <ligand>
        <name>ATP</name>
        <dbReference type="ChEBI" id="CHEBI:30616"/>
    </ligand>
</feature>
<dbReference type="PRINTS" id="PR00959">
    <property type="entry name" value="MEVGALKINASE"/>
</dbReference>
<protein>
    <recommendedName>
        <fullName evidence="11 12">Galactokinase</fullName>
        <ecNumber evidence="11 12">2.7.1.6</ecNumber>
    </recommendedName>
    <alternativeName>
        <fullName evidence="11">Galactose kinase</fullName>
    </alternativeName>
</protein>
<dbReference type="InterPro" id="IPR013750">
    <property type="entry name" value="GHMP_kinase_C_dom"/>
</dbReference>
<keyword evidence="9 11" id="KW-0299">Galactose metabolism</keyword>
<keyword evidence="10 11" id="KW-0119">Carbohydrate metabolism</keyword>
<feature type="binding site" evidence="11">
    <location>
        <position position="241"/>
    </location>
    <ligand>
        <name>substrate</name>
    </ligand>
</feature>
<dbReference type="AlphaFoldDB" id="A0A419F2Q9"/>
<feature type="site" description="Transition state stabilizer" evidence="11">
    <location>
        <position position="49"/>
    </location>
</feature>
<evidence type="ECO:0000256" key="11">
    <source>
        <dbReference type="HAMAP-Rule" id="MF_00246"/>
    </source>
</evidence>
<evidence type="ECO:0000256" key="1">
    <source>
        <dbReference type="ARBA" id="ARBA00006566"/>
    </source>
</evidence>
<dbReference type="PIRSF" id="PIRSF000530">
    <property type="entry name" value="Galactokinase"/>
    <property type="match status" value="1"/>
</dbReference>
<dbReference type="NCBIfam" id="TIGR00131">
    <property type="entry name" value="gal_kin"/>
    <property type="match status" value="1"/>
</dbReference>
<evidence type="ECO:0000259" key="14">
    <source>
        <dbReference type="Pfam" id="PF08544"/>
    </source>
</evidence>
<dbReference type="Proteomes" id="UP000285961">
    <property type="component" value="Unassembled WGS sequence"/>
</dbReference>
<feature type="active site" description="Proton acceptor" evidence="11">
    <location>
        <position position="191"/>
    </location>
</feature>
<comment type="pathway">
    <text evidence="11">Carbohydrate metabolism; galactose metabolism.</text>
</comment>
<dbReference type="PRINTS" id="PR00473">
    <property type="entry name" value="GALCTOKINASE"/>
</dbReference>
<organism evidence="16 17">
    <name type="scientific">Candidatus Abyssobacteria bacterium SURF_17</name>
    <dbReference type="NCBI Taxonomy" id="2093361"/>
    <lineage>
        <taxon>Bacteria</taxon>
        <taxon>Pseudomonadati</taxon>
        <taxon>Candidatus Hydrogenedentota</taxon>
        <taxon>Candidatus Abyssobacteria</taxon>
    </lineage>
</organism>
<dbReference type="Gene3D" id="3.30.70.890">
    <property type="entry name" value="GHMP kinase, C-terminal domain"/>
    <property type="match status" value="1"/>
</dbReference>
<dbReference type="InterPro" id="IPR006206">
    <property type="entry name" value="Mevalonate/galactokinase"/>
</dbReference>
<evidence type="ECO:0000256" key="2">
    <source>
        <dbReference type="ARBA" id="ARBA00022490"/>
    </source>
</evidence>
<comment type="similarity">
    <text evidence="1 11">Belongs to the GHMP kinase family. GalK subfamily.</text>
</comment>
<dbReference type="GO" id="GO:0000287">
    <property type="term" value="F:magnesium ion binding"/>
    <property type="evidence" value="ECO:0007669"/>
    <property type="project" value="UniProtKB-UniRule"/>
</dbReference>
<feature type="binding site" evidence="11">
    <location>
        <position position="147"/>
    </location>
    <ligand>
        <name>Mg(2+)</name>
        <dbReference type="ChEBI" id="CHEBI:18420"/>
    </ligand>
</feature>
<dbReference type="Pfam" id="PF10509">
    <property type="entry name" value="GalKase_gal_bdg"/>
    <property type="match status" value="1"/>
</dbReference>
<keyword evidence="3 11" id="KW-0808">Transferase</keyword>
<dbReference type="InterPro" id="IPR022963">
    <property type="entry name" value="Galactokinase_bac"/>
</dbReference>
<keyword evidence="5 11" id="KW-0547">Nucleotide-binding</keyword>
<dbReference type="InterPro" id="IPR019539">
    <property type="entry name" value="GalKase_N"/>
</dbReference>
<evidence type="ECO:0000256" key="10">
    <source>
        <dbReference type="ARBA" id="ARBA00023277"/>
    </source>
</evidence>
<dbReference type="InterPro" id="IPR036554">
    <property type="entry name" value="GHMP_kinase_C_sf"/>
</dbReference>
<comment type="function">
    <text evidence="11">Catalyzes the transfer of the gamma-phosphate of ATP to D-galactose to form alpha-D-galactose-1-phosphate (Gal-1-P).</text>
</comment>
<proteinExistence type="inferred from homology"/>
<dbReference type="InterPro" id="IPR019741">
    <property type="entry name" value="Galactokinase_CS"/>
</dbReference>
<evidence type="ECO:0000259" key="13">
    <source>
        <dbReference type="Pfam" id="PF00288"/>
    </source>
</evidence>
<feature type="binding site" evidence="11">
    <location>
        <position position="89"/>
    </location>
    <ligand>
        <name>ATP</name>
        <dbReference type="ChEBI" id="CHEBI:30616"/>
    </ligand>
</feature>
<dbReference type="InterPro" id="IPR014721">
    <property type="entry name" value="Ribsml_uS5_D2-typ_fold_subgr"/>
</dbReference>
<evidence type="ECO:0000313" key="16">
    <source>
        <dbReference type="EMBL" id="RJP72752.1"/>
    </source>
</evidence>
<name>A0A419F2Q9_9BACT</name>
<dbReference type="InterPro" id="IPR000705">
    <property type="entry name" value="Galactokinase"/>
</dbReference>
<keyword evidence="4 11" id="KW-0479">Metal-binding</keyword>
<keyword evidence="2 11" id="KW-0963">Cytoplasm</keyword>
<evidence type="ECO:0000256" key="4">
    <source>
        <dbReference type="ARBA" id="ARBA00022723"/>
    </source>
</evidence>
<evidence type="ECO:0000256" key="6">
    <source>
        <dbReference type="ARBA" id="ARBA00022777"/>
    </source>
</evidence>
<evidence type="ECO:0000256" key="5">
    <source>
        <dbReference type="ARBA" id="ARBA00022741"/>
    </source>
</evidence>
<comment type="subcellular location">
    <subcellularLocation>
        <location evidence="11">Cytoplasm</location>
    </subcellularLocation>
</comment>
<gene>
    <name evidence="11 16" type="primary">galK</name>
    <name evidence="16" type="ORF">C4532_05595</name>
</gene>
<accession>A0A419F2Q9</accession>
<evidence type="ECO:0000256" key="7">
    <source>
        <dbReference type="ARBA" id="ARBA00022840"/>
    </source>
</evidence>
<dbReference type="PROSITE" id="PS00106">
    <property type="entry name" value="GALACTOKINASE"/>
    <property type="match status" value="1"/>
</dbReference>
<evidence type="ECO:0000256" key="12">
    <source>
        <dbReference type="NCBIfam" id="TIGR00131"/>
    </source>
</evidence>
<evidence type="ECO:0000313" key="17">
    <source>
        <dbReference type="Proteomes" id="UP000285961"/>
    </source>
</evidence>
<dbReference type="PANTHER" id="PTHR10457:SF7">
    <property type="entry name" value="GALACTOKINASE-RELATED"/>
    <property type="match status" value="1"/>
</dbReference>
<dbReference type="PANTHER" id="PTHR10457">
    <property type="entry name" value="MEVALONATE KINASE/GALACTOKINASE"/>
    <property type="match status" value="1"/>
</dbReference>
<keyword evidence="8 11" id="KW-0460">Magnesium</keyword>
<keyword evidence="7 11" id="KW-0067">ATP-binding</keyword>
<evidence type="ECO:0000256" key="8">
    <source>
        <dbReference type="ARBA" id="ARBA00022842"/>
    </source>
</evidence>
<evidence type="ECO:0000256" key="3">
    <source>
        <dbReference type="ARBA" id="ARBA00022679"/>
    </source>
</evidence>
<dbReference type="HAMAP" id="MF_00246">
    <property type="entry name" value="Galactokinase"/>
    <property type="match status" value="1"/>
</dbReference>
<dbReference type="Pfam" id="PF00288">
    <property type="entry name" value="GHMP_kinases_N"/>
    <property type="match status" value="1"/>
</dbReference>
<dbReference type="GO" id="GO:0005829">
    <property type="term" value="C:cytosol"/>
    <property type="evidence" value="ECO:0007669"/>
    <property type="project" value="TreeGrafter"/>
</dbReference>
<dbReference type="EC" id="2.7.1.6" evidence="11 12"/>
<evidence type="ECO:0000256" key="9">
    <source>
        <dbReference type="ARBA" id="ARBA00023144"/>
    </source>
</evidence>
<sequence length="407" mass="45099">MDAMDRMDKRIRRAEEEGCRNHKMESLLLRQFRERFGGKPEAKACAPGRVNLIGEHTDYNDGYVLPIAISRRICAAASKSGTETVTLRSGNLKGEVAFDVGAIKPSGDWGDYPKGIVAKLRERRFPVRGFNACFLSNVPIGAGVSSSAAMEVVVCHLLEKLFGFSIPPEDEAVLCQQAEHEFAGTRCGIMDQFVSILGRADSALFLDCRTLRYEHVPFSLGDCVLVACDSRVERGLATSEYNRRRAECEQGVKILSERFPAVKALRDATVAEVEECSHEMPEEIFRRCRHVVTENARVLETVEAMRENRRERIGELMNLSHDSLRDDYCVSCAQLDLLVDTARSIDGVLGSRLTGAGFGGSTISLVHRSAIDEFQNGITEAYLKAFDTAPRFFECIASDGAERANKT</sequence>
<dbReference type="GO" id="GO:0006012">
    <property type="term" value="P:galactose metabolic process"/>
    <property type="evidence" value="ECO:0007669"/>
    <property type="project" value="UniProtKB-UniRule"/>
</dbReference>
<dbReference type="UniPathway" id="UPA00214"/>
<reference evidence="16 17" key="1">
    <citation type="journal article" date="2017" name="ISME J.">
        <title>Energy and carbon metabolisms in a deep terrestrial subsurface fluid microbial community.</title>
        <authorList>
            <person name="Momper L."/>
            <person name="Jungbluth S.P."/>
            <person name="Lee M.D."/>
            <person name="Amend J.P."/>
        </authorList>
    </citation>
    <scope>NUCLEOTIDE SEQUENCE [LARGE SCALE GENOMIC DNA]</scope>
    <source>
        <strain evidence="16">SURF_17</strain>
    </source>
</reference>
<dbReference type="FunFam" id="3.30.230.10:FF:000017">
    <property type="entry name" value="Galactokinase"/>
    <property type="match status" value="1"/>
</dbReference>